<organism evidence="2 3">
    <name type="scientific">Variovorax rhizosphaerae</name>
    <dbReference type="NCBI Taxonomy" id="1836200"/>
    <lineage>
        <taxon>Bacteria</taxon>
        <taxon>Pseudomonadati</taxon>
        <taxon>Pseudomonadota</taxon>
        <taxon>Betaproteobacteria</taxon>
        <taxon>Burkholderiales</taxon>
        <taxon>Comamonadaceae</taxon>
        <taxon>Variovorax</taxon>
    </lineage>
</organism>
<evidence type="ECO:0000256" key="1">
    <source>
        <dbReference type="SAM" id="Phobius"/>
    </source>
</evidence>
<keyword evidence="1" id="KW-1133">Transmembrane helix</keyword>
<name>A0ABU8WPA0_9BURK</name>
<proteinExistence type="predicted"/>
<protein>
    <submittedName>
        <fullName evidence="2">Uncharacterized protein</fullName>
    </submittedName>
</protein>
<evidence type="ECO:0000313" key="2">
    <source>
        <dbReference type="EMBL" id="MEJ8849370.1"/>
    </source>
</evidence>
<keyword evidence="3" id="KW-1185">Reference proteome</keyword>
<comment type="caution">
    <text evidence="2">The sequence shown here is derived from an EMBL/GenBank/DDBJ whole genome shotgun (WGS) entry which is preliminary data.</text>
</comment>
<dbReference type="EMBL" id="JBBKZT010000010">
    <property type="protein sequence ID" value="MEJ8849370.1"/>
    <property type="molecule type" value="Genomic_DNA"/>
</dbReference>
<feature type="transmembrane region" description="Helical" evidence="1">
    <location>
        <begin position="69"/>
        <end position="88"/>
    </location>
</feature>
<keyword evidence="1" id="KW-0812">Transmembrane</keyword>
<evidence type="ECO:0000313" key="3">
    <source>
        <dbReference type="Proteomes" id="UP001385892"/>
    </source>
</evidence>
<accession>A0ABU8WPA0</accession>
<dbReference type="Proteomes" id="UP001385892">
    <property type="component" value="Unassembled WGS sequence"/>
</dbReference>
<gene>
    <name evidence="2" type="ORF">WKW82_22140</name>
</gene>
<sequence length="166" mass="18020">MTTVERNFLEQAEKWLVTVGNFHLEVARDLFKWQFLATLSGLVAGALTAASLLVIALQGLPQAQLWMKAVFVVCSASAAFWVATPQVYRYSQNQVVALKGYSLATGTLWQLRAVRAGSLDGEGKWLDSGRFVSGLPAKLSEIGALSLSFDESKTSIPELKVPGTRS</sequence>
<dbReference type="RefSeq" id="WP_340344499.1">
    <property type="nucleotide sequence ID" value="NZ_JBBKZT010000010.1"/>
</dbReference>
<reference evidence="2 3" key="1">
    <citation type="submission" date="2024-03" db="EMBL/GenBank/DDBJ databases">
        <title>Novel species of the genus Variovorax.</title>
        <authorList>
            <person name="Liu Q."/>
            <person name="Xin Y.-H."/>
        </authorList>
    </citation>
    <scope>NUCLEOTIDE SEQUENCE [LARGE SCALE GENOMIC DNA]</scope>
    <source>
        <strain evidence="2 3">KACC 18900</strain>
    </source>
</reference>
<feature type="transmembrane region" description="Helical" evidence="1">
    <location>
        <begin position="33"/>
        <end position="57"/>
    </location>
</feature>
<keyword evidence="1" id="KW-0472">Membrane</keyword>